<dbReference type="InterPro" id="IPR050309">
    <property type="entry name" value="Type-B_Carboxylest/Lipase"/>
</dbReference>
<feature type="region of interest" description="Disordered" evidence="1">
    <location>
        <begin position="103"/>
        <end position="127"/>
    </location>
</feature>
<feature type="signal peptide" evidence="2">
    <location>
        <begin position="1"/>
        <end position="20"/>
    </location>
</feature>
<feature type="compositionally biased region" description="Polar residues" evidence="1">
    <location>
        <begin position="71"/>
        <end position="82"/>
    </location>
</feature>
<dbReference type="InterPro" id="IPR029058">
    <property type="entry name" value="AB_hydrolase_fold"/>
</dbReference>
<dbReference type="Pfam" id="PF00135">
    <property type="entry name" value="COesterase"/>
    <property type="match status" value="1"/>
</dbReference>
<dbReference type="EMBL" id="MU858239">
    <property type="protein sequence ID" value="KAK4208542.1"/>
    <property type="molecule type" value="Genomic_DNA"/>
</dbReference>
<dbReference type="AlphaFoldDB" id="A0AAN6Y396"/>
<feature type="domain" description="Carboxylesterase type B" evidence="3">
    <location>
        <begin position="44"/>
        <end position="614"/>
    </location>
</feature>
<reference evidence="4" key="2">
    <citation type="submission" date="2023-05" db="EMBL/GenBank/DDBJ databases">
        <authorList>
            <consortium name="Lawrence Berkeley National Laboratory"/>
            <person name="Steindorff A."/>
            <person name="Hensen N."/>
            <person name="Bonometti L."/>
            <person name="Westerberg I."/>
            <person name="Brannstrom I.O."/>
            <person name="Guillou S."/>
            <person name="Cros-Aarteil S."/>
            <person name="Calhoun S."/>
            <person name="Haridas S."/>
            <person name="Kuo A."/>
            <person name="Mondo S."/>
            <person name="Pangilinan J."/>
            <person name="Riley R."/>
            <person name="Labutti K."/>
            <person name="Andreopoulos B."/>
            <person name="Lipzen A."/>
            <person name="Chen C."/>
            <person name="Yanf M."/>
            <person name="Daum C."/>
            <person name="Ng V."/>
            <person name="Clum A."/>
            <person name="Ohm R."/>
            <person name="Martin F."/>
            <person name="Silar P."/>
            <person name="Natvig D."/>
            <person name="Lalanne C."/>
            <person name="Gautier V."/>
            <person name="Ament-Velasquez S.L."/>
            <person name="Kruys A."/>
            <person name="Hutchinson M.I."/>
            <person name="Powell A.J."/>
            <person name="Barry K."/>
            <person name="Miller A.N."/>
            <person name="Grigoriev I.V."/>
            <person name="Debuchy R."/>
            <person name="Gladieux P."/>
            <person name="Thoren M.H."/>
            <person name="Johannesson H."/>
        </authorList>
    </citation>
    <scope>NUCLEOTIDE SEQUENCE</scope>
    <source>
        <strain evidence="4">PSN293</strain>
    </source>
</reference>
<sequence>MFNIWTASLLAGLLIASVYAGCPDKSEYPKVTLGWGSYLPTDCDSTLDIYIFRNIRFGKAPDGSSGGTRRFAQSQPPADISNPQDVIIEPPTGPTACLAVPVPNNNGDKEHNTPDYGSPIQAPGDSSTDTSEDCLFLDVYVPISAIPTSAESETVATPLPVVVWIYGGAYLFGSKDGGLANKLPFYDGHGLIQGAQALGSNLIFVTGNYRLAHLGWLAGPIVNDMTDPDQAVTNAGFTDQRLLLEFVQSYIGHFGGDPGQVTAFGESAGASSILHHLVAKNDDGSPRDPLFKQAVMQSPAYQWIWDQTPSGVSQVIFDNFTVNVQPCSAYQGVEALSCVQNNATSDQIQAAMTAYGNIAYSTGIFNLGPVVDGTTFPSLPVQLLESGKFQFHPRVTAIIASHVADEAASFVPKYATSDSGFQLLLDYFLPGTSTVRTSQKKCITTRYSNYEIEDQANQVIQDSMFVCNVRFTYDAVEAASAAASTSSSTKAVGKSPSIWLMDYAFFAKAILGYDLAQHGTDLMPTFWNDATTQDPSGVVQFICDHVKQILPAACRMYLNNIYFPAMVNMRPTYQAYMASFITSGNPNPSSGKLPVWPAPSGDGNNVLQITNLMPNFVQTESPDQLILEDTCQFWKTMADSATSGTAPDEKICVPKPNLGVDKAEDSTARAELQALKTIQF</sequence>
<gene>
    <name evidence="4" type="ORF">QBC37DRAFT_452431</name>
</gene>
<accession>A0AAN6Y396</accession>
<feature type="chain" id="PRO_5042908861" evidence="2">
    <location>
        <begin position="21"/>
        <end position="680"/>
    </location>
</feature>
<keyword evidence="4" id="KW-0378">Hydrolase</keyword>
<proteinExistence type="predicted"/>
<dbReference type="Gene3D" id="3.40.50.1820">
    <property type="entry name" value="alpha/beta hydrolase"/>
    <property type="match status" value="1"/>
</dbReference>
<keyword evidence="2" id="KW-0732">Signal</keyword>
<keyword evidence="5" id="KW-1185">Reference proteome</keyword>
<organism evidence="4 5">
    <name type="scientific">Rhypophila decipiens</name>
    <dbReference type="NCBI Taxonomy" id="261697"/>
    <lineage>
        <taxon>Eukaryota</taxon>
        <taxon>Fungi</taxon>
        <taxon>Dikarya</taxon>
        <taxon>Ascomycota</taxon>
        <taxon>Pezizomycotina</taxon>
        <taxon>Sordariomycetes</taxon>
        <taxon>Sordariomycetidae</taxon>
        <taxon>Sordariales</taxon>
        <taxon>Naviculisporaceae</taxon>
        <taxon>Rhypophila</taxon>
    </lineage>
</organism>
<evidence type="ECO:0000259" key="3">
    <source>
        <dbReference type="Pfam" id="PF00135"/>
    </source>
</evidence>
<dbReference type="Proteomes" id="UP001301769">
    <property type="component" value="Unassembled WGS sequence"/>
</dbReference>
<dbReference type="GO" id="GO:0016787">
    <property type="term" value="F:hydrolase activity"/>
    <property type="evidence" value="ECO:0007669"/>
    <property type="project" value="UniProtKB-KW"/>
</dbReference>
<dbReference type="InterPro" id="IPR002018">
    <property type="entry name" value="CarbesteraseB"/>
</dbReference>
<dbReference type="InterPro" id="IPR019819">
    <property type="entry name" value="Carboxylesterase_B_CS"/>
</dbReference>
<dbReference type="SUPFAM" id="SSF53474">
    <property type="entry name" value="alpha/beta-Hydrolases"/>
    <property type="match status" value="1"/>
</dbReference>
<name>A0AAN6Y396_9PEZI</name>
<evidence type="ECO:0000256" key="2">
    <source>
        <dbReference type="SAM" id="SignalP"/>
    </source>
</evidence>
<evidence type="ECO:0000313" key="5">
    <source>
        <dbReference type="Proteomes" id="UP001301769"/>
    </source>
</evidence>
<dbReference type="PROSITE" id="PS00941">
    <property type="entry name" value="CARBOXYLESTERASE_B_2"/>
    <property type="match status" value="1"/>
</dbReference>
<evidence type="ECO:0000313" key="4">
    <source>
        <dbReference type="EMBL" id="KAK4208542.1"/>
    </source>
</evidence>
<dbReference type="PANTHER" id="PTHR11559">
    <property type="entry name" value="CARBOXYLESTERASE"/>
    <property type="match status" value="1"/>
</dbReference>
<evidence type="ECO:0000256" key="1">
    <source>
        <dbReference type="SAM" id="MobiDB-lite"/>
    </source>
</evidence>
<reference evidence="4" key="1">
    <citation type="journal article" date="2023" name="Mol. Phylogenet. Evol.">
        <title>Genome-scale phylogeny and comparative genomics of the fungal order Sordariales.</title>
        <authorList>
            <person name="Hensen N."/>
            <person name="Bonometti L."/>
            <person name="Westerberg I."/>
            <person name="Brannstrom I.O."/>
            <person name="Guillou S."/>
            <person name="Cros-Aarteil S."/>
            <person name="Calhoun S."/>
            <person name="Haridas S."/>
            <person name="Kuo A."/>
            <person name="Mondo S."/>
            <person name="Pangilinan J."/>
            <person name="Riley R."/>
            <person name="LaButti K."/>
            <person name="Andreopoulos B."/>
            <person name="Lipzen A."/>
            <person name="Chen C."/>
            <person name="Yan M."/>
            <person name="Daum C."/>
            <person name="Ng V."/>
            <person name="Clum A."/>
            <person name="Steindorff A."/>
            <person name="Ohm R.A."/>
            <person name="Martin F."/>
            <person name="Silar P."/>
            <person name="Natvig D.O."/>
            <person name="Lalanne C."/>
            <person name="Gautier V."/>
            <person name="Ament-Velasquez S.L."/>
            <person name="Kruys A."/>
            <person name="Hutchinson M.I."/>
            <person name="Powell A.J."/>
            <person name="Barry K."/>
            <person name="Miller A.N."/>
            <person name="Grigoriev I.V."/>
            <person name="Debuchy R."/>
            <person name="Gladieux P."/>
            <person name="Hiltunen Thoren M."/>
            <person name="Johannesson H."/>
        </authorList>
    </citation>
    <scope>NUCLEOTIDE SEQUENCE</scope>
    <source>
        <strain evidence="4">PSN293</strain>
    </source>
</reference>
<feature type="region of interest" description="Disordered" evidence="1">
    <location>
        <begin position="62"/>
        <end position="82"/>
    </location>
</feature>
<comment type="caution">
    <text evidence="4">The sequence shown here is derived from an EMBL/GenBank/DDBJ whole genome shotgun (WGS) entry which is preliminary data.</text>
</comment>
<protein>
    <submittedName>
        <fullName evidence="4">Alpha/Beta hydrolase protein</fullName>
    </submittedName>
</protein>